<feature type="binding site" evidence="1">
    <location>
        <begin position="11"/>
        <end position="18"/>
    </location>
    <ligand>
        <name>ATP</name>
        <dbReference type="ChEBI" id="CHEBI:30616"/>
    </ligand>
</feature>
<evidence type="ECO:0000313" key="3">
    <source>
        <dbReference type="Proteomes" id="UP000514752"/>
    </source>
</evidence>
<gene>
    <name evidence="1" type="primary">anmK</name>
    <name evidence="2" type="ORF">H3L94_04025</name>
</gene>
<dbReference type="InterPro" id="IPR043129">
    <property type="entry name" value="ATPase_NBD"/>
</dbReference>
<dbReference type="AlphaFoldDB" id="A0A7D7N6X7"/>
<evidence type="ECO:0000256" key="1">
    <source>
        <dbReference type="HAMAP-Rule" id="MF_01270"/>
    </source>
</evidence>
<accession>A0A7D7N6X7</accession>
<dbReference type="GO" id="GO:0005524">
    <property type="term" value="F:ATP binding"/>
    <property type="evidence" value="ECO:0007669"/>
    <property type="project" value="UniProtKB-UniRule"/>
</dbReference>
<organism evidence="2 3">
    <name type="scientific">Neisseria shayeganii</name>
    <dbReference type="NCBI Taxonomy" id="607712"/>
    <lineage>
        <taxon>Bacteria</taxon>
        <taxon>Pseudomonadati</taxon>
        <taxon>Pseudomonadota</taxon>
        <taxon>Betaproteobacteria</taxon>
        <taxon>Neisseriales</taxon>
        <taxon>Neisseriaceae</taxon>
        <taxon>Neisseria</taxon>
    </lineage>
</organism>
<dbReference type="Gene3D" id="3.30.420.40">
    <property type="match status" value="2"/>
</dbReference>
<comment type="similarity">
    <text evidence="1">Belongs to the anhydro-N-acetylmuramic acid kinase family.</text>
</comment>
<dbReference type="KEGG" id="nsg:H3L94_04025"/>
<dbReference type="GO" id="GO:0016301">
    <property type="term" value="F:kinase activity"/>
    <property type="evidence" value="ECO:0007669"/>
    <property type="project" value="UniProtKB-KW"/>
</dbReference>
<dbReference type="InterPro" id="IPR005338">
    <property type="entry name" value="Anhydro_N_Ac-Mur_kinase"/>
</dbReference>
<keyword evidence="1 2" id="KW-0418">Kinase</keyword>
<dbReference type="GO" id="GO:0009254">
    <property type="term" value="P:peptidoglycan turnover"/>
    <property type="evidence" value="ECO:0007669"/>
    <property type="project" value="UniProtKB-UniRule"/>
</dbReference>
<evidence type="ECO:0000313" key="2">
    <source>
        <dbReference type="EMBL" id="QMT41203.1"/>
    </source>
</evidence>
<dbReference type="UniPathway" id="UPA00544"/>
<dbReference type="GO" id="GO:0016773">
    <property type="term" value="F:phosphotransferase activity, alcohol group as acceptor"/>
    <property type="evidence" value="ECO:0007669"/>
    <property type="project" value="UniProtKB-UniRule"/>
</dbReference>
<keyword evidence="1 2" id="KW-0808">Transferase</keyword>
<comment type="pathway">
    <text evidence="1">Amino-sugar metabolism; 1,6-anhydro-N-acetylmuramate degradation.</text>
</comment>
<dbReference type="Pfam" id="PF03702">
    <property type="entry name" value="AnmK"/>
    <property type="match status" value="1"/>
</dbReference>
<protein>
    <recommendedName>
        <fullName evidence="1">Anhydro-N-acetylmuramic acid kinase</fullName>
        <ecNumber evidence="1">2.7.1.170</ecNumber>
    </recommendedName>
    <alternativeName>
        <fullName evidence="1">AnhMurNAc kinase</fullName>
    </alternativeName>
</protein>
<dbReference type="GO" id="GO:0097175">
    <property type="term" value="P:1,6-anhydro-N-acetyl-beta-muramic acid catabolic process"/>
    <property type="evidence" value="ECO:0007669"/>
    <property type="project" value="UniProtKB-UniRule"/>
</dbReference>
<dbReference type="SUPFAM" id="SSF53067">
    <property type="entry name" value="Actin-like ATPase domain"/>
    <property type="match status" value="1"/>
</dbReference>
<reference evidence="2 3" key="1">
    <citation type="submission" date="2020-07" db="EMBL/GenBank/DDBJ databases">
        <title>Genomic diversity of species in the Neisseriaceae family.</title>
        <authorList>
            <person name="Vincent A.T."/>
            <person name="Bernet E."/>
            <person name="Veyrier F.J."/>
        </authorList>
    </citation>
    <scope>NUCLEOTIDE SEQUENCE [LARGE SCALE GENOMIC DNA]</scope>
    <source>
        <strain evidence="2 3">DSM 22244</strain>
    </source>
</reference>
<dbReference type="PANTHER" id="PTHR30605:SF0">
    <property type="entry name" value="ANHYDRO-N-ACETYLMURAMIC ACID KINASE"/>
    <property type="match status" value="1"/>
</dbReference>
<proteinExistence type="inferred from homology"/>
<comment type="catalytic activity">
    <reaction evidence="1">
        <text>1,6-anhydro-N-acetyl-beta-muramate + ATP + H2O = N-acetyl-D-muramate 6-phosphate + ADP + H(+)</text>
        <dbReference type="Rhea" id="RHEA:24952"/>
        <dbReference type="ChEBI" id="CHEBI:15377"/>
        <dbReference type="ChEBI" id="CHEBI:15378"/>
        <dbReference type="ChEBI" id="CHEBI:30616"/>
        <dbReference type="ChEBI" id="CHEBI:58690"/>
        <dbReference type="ChEBI" id="CHEBI:58722"/>
        <dbReference type="ChEBI" id="CHEBI:456216"/>
        <dbReference type="EC" id="2.7.1.170"/>
    </reaction>
</comment>
<dbReference type="CDD" id="cd24050">
    <property type="entry name" value="ASKHA_NBD_ANMK"/>
    <property type="match status" value="1"/>
</dbReference>
<dbReference type="Proteomes" id="UP000514752">
    <property type="component" value="Chromosome"/>
</dbReference>
<comment type="pathway">
    <text evidence="1">Cell wall biogenesis; peptidoglycan recycling.</text>
</comment>
<sequence length="365" mass="39279">MSQRYIGLMSGTSMDGIDAVLADIDGTRWQAARAHFFVPYPDPLRQQLLALQDSGGDELHRAALLAQTVARLYAQAVNGLLAQEGLAAADITALGAHGQTVRHAPEHGYTVQLIDLPLLAELTGIDCIGDFRSRDLAGGGQGAPLVPAFHQAVFGHPQHERVLLNIGGIANISILPPDGRPAGGFDTGPGNMLADAYMQHYRQQPYDRDGALAAGGRIIEPLLAAWLAHPYFQRPAPKSTGRELFSFSWLQGYLKAEYRPADIMRTLNAFTARSIAQAVRRHAPAAREMFVCGGGTCNPVVMAELRQQLAGVQVATTDDLHLAPQWVEAAAFAWLAACRIHRRAAGPHRATGAARPYVLGAWHCA</sequence>
<keyword evidence="1" id="KW-0067">ATP-binding</keyword>
<comment type="function">
    <text evidence="1">Catalyzes the specific phosphorylation of 1,6-anhydro-N-acetylmuramic acid (anhMurNAc) with the simultaneous cleavage of the 1,6-anhydro ring, generating MurNAc-6-P. Is required for the utilization of anhMurNAc either imported from the medium or derived from its own cell wall murein, and thus plays a role in cell wall recycling.</text>
</comment>
<dbReference type="EC" id="2.7.1.170" evidence="1"/>
<keyword evidence="1" id="KW-0547">Nucleotide-binding</keyword>
<dbReference type="NCBIfam" id="NF007139">
    <property type="entry name" value="PRK09585.1-3"/>
    <property type="match status" value="1"/>
</dbReference>
<dbReference type="RefSeq" id="WP_182122752.1">
    <property type="nucleotide sequence ID" value="NZ_CP059567.1"/>
</dbReference>
<dbReference type="EMBL" id="CP059567">
    <property type="protein sequence ID" value="QMT41203.1"/>
    <property type="molecule type" value="Genomic_DNA"/>
</dbReference>
<keyword evidence="1" id="KW-0119">Carbohydrate metabolism</keyword>
<dbReference type="PANTHER" id="PTHR30605">
    <property type="entry name" value="ANHYDRO-N-ACETYLMURAMIC ACID KINASE"/>
    <property type="match status" value="1"/>
</dbReference>
<dbReference type="UniPathway" id="UPA00343"/>
<dbReference type="HAMAP" id="MF_01270">
    <property type="entry name" value="AnhMurNAc_kinase"/>
    <property type="match status" value="1"/>
</dbReference>
<dbReference type="GO" id="GO:0006040">
    <property type="term" value="P:amino sugar metabolic process"/>
    <property type="evidence" value="ECO:0007669"/>
    <property type="project" value="InterPro"/>
</dbReference>
<name>A0A7D7N6X7_9NEIS</name>